<sequence>MTLMVTAPSSPAVTMAVELDQSAMQQLQAEQRALLDTIDELRTLGLGRFLDLPQIVVVGDQCAGKSSVLEAISRVRFPIKDGVCTRFATELILRQNDLPAIIEEAKQHMGITTDSTQFSEHILRVEISGPDVLQLTLVDLPGFFHNETESQDVGGIAIVDRLTESYMRKENSLVVCDESGHTKSPFSFAILS</sequence>
<dbReference type="InterPro" id="IPR001401">
    <property type="entry name" value="Dynamin_GTPase"/>
</dbReference>
<dbReference type="GO" id="GO:0016559">
    <property type="term" value="P:peroxisome fission"/>
    <property type="evidence" value="ECO:0007669"/>
    <property type="project" value="TreeGrafter"/>
</dbReference>
<dbReference type="PRINTS" id="PR00195">
    <property type="entry name" value="DYNAMIN"/>
</dbReference>
<dbReference type="InterPro" id="IPR045063">
    <property type="entry name" value="Dynamin_N"/>
</dbReference>
<name>A0AA40K2I8_9PEZI</name>
<dbReference type="AlphaFoldDB" id="A0AA40K2I8"/>
<dbReference type="InterPro" id="IPR022812">
    <property type="entry name" value="Dynamin"/>
</dbReference>
<dbReference type="Pfam" id="PF00350">
    <property type="entry name" value="Dynamin_N"/>
    <property type="match status" value="2"/>
</dbReference>
<dbReference type="SMART" id="SM00053">
    <property type="entry name" value="DYNc"/>
    <property type="match status" value="1"/>
</dbReference>
<dbReference type="PANTHER" id="PTHR11566">
    <property type="entry name" value="DYNAMIN"/>
    <property type="match status" value="1"/>
</dbReference>
<gene>
    <name evidence="2" type="ORF">B0T18DRAFT_430721</name>
</gene>
<dbReference type="PANTHER" id="PTHR11566:SF149">
    <property type="entry name" value="GTPASE, PUTATIVE (AFU_ORTHOLOGUE AFUA_6G11890)-RELATED"/>
    <property type="match status" value="1"/>
</dbReference>
<dbReference type="InterPro" id="IPR027417">
    <property type="entry name" value="P-loop_NTPase"/>
</dbReference>
<dbReference type="GO" id="GO:0000266">
    <property type="term" value="P:mitochondrial fission"/>
    <property type="evidence" value="ECO:0007669"/>
    <property type="project" value="TreeGrafter"/>
</dbReference>
<dbReference type="GO" id="GO:0016020">
    <property type="term" value="C:membrane"/>
    <property type="evidence" value="ECO:0007669"/>
    <property type="project" value="TreeGrafter"/>
</dbReference>
<dbReference type="GO" id="GO:0008017">
    <property type="term" value="F:microtubule binding"/>
    <property type="evidence" value="ECO:0007669"/>
    <property type="project" value="TreeGrafter"/>
</dbReference>
<evidence type="ECO:0000313" key="3">
    <source>
        <dbReference type="Proteomes" id="UP001172155"/>
    </source>
</evidence>
<comment type="caution">
    <text evidence="2">The sequence shown here is derived from an EMBL/GenBank/DDBJ whole genome shotgun (WGS) entry which is preliminary data.</text>
</comment>
<dbReference type="GO" id="GO:0005874">
    <property type="term" value="C:microtubule"/>
    <property type="evidence" value="ECO:0007669"/>
    <property type="project" value="TreeGrafter"/>
</dbReference>
<accession>A0AA40K2I8</accession>
<feature type="domain" description="Dynamin GTPase" evidence="1">
    <location>
        <begin position="28"/>
        <end position="181"/>
    </location>
</feature>
<proteinExistence type="predicted"/>
<organism evidence="2 3">
    <name type="scientific">Schizothecium vesticola</name>
    <dbReference type="NCBI Taxonomy" id="314040"/>
    <lineage>
        <taxon>Eukaryota</taxon>
        <taxon>Fungi</taxon>
        <taxon>Dikarya</taxon>
        <taxon>Ascomycota</taxon>
        <taxon>Pezizomycotina</taxon>
        <taxon>Sordariomycetes</taxon>
        <taxon>Sordariomycetidae</taxon>
        <taxon>Sordariales</taxon>
        <taxon>Schizotheciaceae</taxon>
        <taxon>Schizothecium</taxon>
    </lineage>
</organism>
<keyword evidence="2" id="KW-0378">Hydrolase</keyword>
<evidence type="ECO:0000259" key="1">
    <source>
        <dbReference type="SMART" id="SM00053"/>
    </source>
</evidence>
<dbReference type="EMBL" id="JAUKUD010000005">
    <property type="protein sequence ID" value="KAK0743445.1"/>
    <property type="molecule type" value="Genomic_DNA"/>
</dbReference>
<dbReference type="SUPFAM" id="SSF52540">
    <property type="entry name" value="P-loop containing nucleoside triphosphate hydrolases"/>
    <property type="match status" value="1"/>
</dbReference>
<dbReference type="GO" id="GO:0005739">
    <property type="term" value="C:mitochondrion"/>
    <property type="evidence" value="ECO:0007669"/>
    <property type="project" value="TreeGrafter"/>
</dbReference>
<dbReference type="GO" id="GO:0003924">
    <property type="term" value="F:GTPase activity"/>
    <property type="evidence" value="ECO:0007669"/>
    <property type="project" value="InterPro"/>
</dbReference>
<dbReference type="GO" id="GO:0006897">
    <property type="term" value="P:endocytosis"/>
    <property type="evidence" value="ECO:0007669"/>
    <property type="project" value="TreeGrafter"/>
</dbReference>
<protein>
    <submittedName>
        <fullName evidence="2">P-loop containing nucleoside triphosphate hydrolase protein</fullName>
    </submittedName>
</protein>
<dbReference type="Gene3D" id="3.40.50.300">
    <property type="entry name" value="P-loop containing nucleotide triphosphate hydrolases"/>
    <property type="match status" value="1"/>
</dbReference>
<evidence type="ECO:0000313" key="2">
    <source>
        <dbReference type="EMBL" id="KAK0743445.1"/>
    </source>
</evidence>
<dbReference type="GO" id="GO:0005525">
    <property type="term" value="F:GTP binding"/>
    <property type="evidence" value="ECO:0007669"/>
    <property type="project" value="InterPro"/>
</dbReference>
<dbReference type="GO" id="GO:0048312">
    <property type="term" value="P:intracellular distribution of mitochondria"/>
    <property type="evidence" value="ECO:0007669"/>
    <property type="project" value="TreeGrafter"/>
</dbReference>
<dbReference type="Proteomes" id="UP001172155">
    <property type="component" value="Unassembled WGS sequence"/>
</dbReference>
<keyword evidence="3" id="KW-1185">Reference proteome</keyword>
<reference evidence="2" key="1">
    <citation type="submission" date="2023-06" db="EMBL/GenBank/DDBJ databases">
        <title>Genome-scale phylogeny and comparative genomics of the fungal order Sordariales.</title>
        <authorList>
            <consortium name="Lawrence Berkeley National Laboratory"/>
            <person name="Hensen N."/>
            <person name="Bonometti L."/>
            <person name="Westerberg I."/>
            <person name="Brannstrom I.O."/>
            <person name="Guillou S."/>
            <person name="Cros-Aarteil S."/>
            <person name="Calhoun S."/>
            <person name="Haridas S."/>
            <person name="Kuo A."/>
            <person name="Mondo S."/>
            <person name="Pangilinan J."/>
            <person name="Riley R."/>
            <person name="LaButti K."/>
            <person name="Andreopoulos B."/>
            <person name="Lipzen A."/>
            <person name="Chen C."/>
            <person name="Yanf M."/>
            <person name="Daum C."/>
            <person name="Ng V."/>
            <person name="Clum A."/>
            <person name="Steindorff A."/>
            <person name="Ohm R."/>
            <person name="Martin F."/>
            <person name="Silar P."/>
            <person name="Natvig D."/>
            <person name="Lalanne C."/>
            <person name="Gautier V."/>
            <person name="Ament-velasquez S.L."/>
            <person name="Kruys A."/>
            <person name="Hutchinson M.I."/>
            <person name="Powell A.J."/>
            <person name="Barry K."/>
            <person name="Miller A.N."/>
            <person name="Grigoriev I.V."/>
            <person name="Debuchy R."/>
            <person name="Gladieux P."/>
            <person name="Thoren M.H."/>
            <person name="Johannesson H."/>
        </authorList>
    </citation>
    <scope>NUCLEOTIDE SEQUENCE</scope>
    <source>
        <strain evidence="2">SMH3187-1</strain>
    </source>
</reference>